<gene>
    <name evidence="1" type="ORF">SFRICE_012811</name>
</gene>
<protein>
    <submittedName>
        <fullName evidence="1">SFRICE_012811</fullName>
    </submittedName>
</protein>
<dbReference type="AlphaFoldDB" id="A0A2H1VUW3"/>
<reference evidence="1" key="1">
    <citation type="submission" date="2016-07" db="EMBL/GenBank/DDBJ databases">
        <authorList>
            <person name="Bretaudeau A."/>
        </authorList>
    </citation>
    <scope>NUCLEOTIDE SEQUENCE</scope>
    <source>
        <strain evidence="1">Rice</strain>
        <tissue evidence="1">Whole body</tissue>
    </source>
</reference>
<name>A0A2H1VUW3_SPOFR</name>
<dbReference type="EMBL" id="ODYU01004585">
    <property type="protein sequence ID" value="SOQ44610.1"/>
    <property type="molecule type" value="Genomic_DNA"/>
</dbReference>
<accession>A0A2H1VUW3</accession>
<organism evidence="1">
    <name type="scientific">Spodoptera frugiperda</name>
    <name type="common">Fall armyworm</name>
    <dbReference type="NCBI Taxonomy" id="7108"/>
    <lineage>
        <taxon>Eukaryota</taxon>
        <taxon>Metazoa</taxon>
        <taxon>Ecdysozoa</taxon>
        <taxon>Arthropoda</taxon>
        <taxon>Hexapoda</taxon>
        <taxon>Insecta</taxon>
        <taxon>Pterygota</taxon>
        <taxon>Neoptera</taxon>
        <taxon>Endopterygota</taxon>
        <taxon>Lepidoptera</taxon>
        <taxon>Glossata</taxon>
        <taxon>Ditrysia</taxon>
        <taxon>Noctuoidea</taxon>
        <taxon>Noctuidae</taxon>
        <taxon>Amphipyrinae</taxon>
        <taxon>Spodoptera</taxon>
    </lineage>
</organism>
<proteinExistence type="predicted"/>
<evidence type="ECO:0000313" key="1">
    <source>
        <dbReference type="EMBL" id="SOQ44610.1"/>
    </source>
</evidence>
<sequence length="147" mass="16136">MTPVLLSAVCGLPKGLLVSKSLTLPLASLNAREVNEWFSPIKIKAFYYEVQMWESYASARMDRLDGSDTTASQKNRRETTPALSFFLNTAFLLWVENHPMTSPALGKARGSIRLLLTKNHPVPTPAFRAGAPTIADQCSTPQDGLTI</sequence>